<dbReference type="InterPro" id="IPR011009">
    <property type="entry name" value="Kinase-like_dom_sf"/>
</dbReference>
<gene>
    <name evidence="9" type="ORF">GCM10009119_16520</name>
</gene>
<feature type="binding site" evidence="6">
    <location>
        <position position="114"/>
    </location>
    <ligand>
        <name>ATP</name>
        <dbReference type="ChEBI" id="CHEBI:30616"/>
    </ligand>
</feature>
<dbReference type="SUPFAM" id="SSF48452">
    <property type="entry name" value="TPR-like"/>
    <property type="match status" value="4"/>
</dbReference>
<protein>
    <recommendedName>
        <fullName evidence="8">Protein kinase domain-containing protein</fullName>
    </recommendedName>
</protein>
<evidence type="ECO:0000256" key="3">
    <source>
        <dbReference type="ARBA" id="ARBA00022777"/>
    </source>
</evidence>
<feature type="transmembrane region" description="Helical" evidence="7">
    <location>
        <begin position="372"/>
        <end position="391"/>
    </location>
</feature>
<dbReference type="InterPro" id="IPR019734">
    <property type="entry name" value="TPR_rpt"/>
</dbReference>
<evidence type="ECO:0000256" key="6">
    <source>
        <dbReference type="PROSITE-ProRule" id="PRU10141"/>
    </source>
</evidence>
<keyword evidence="1" id="KW-0808">Transferase</keyword>
<dbReference type="InterPro" id="IPR017441">
    <property type="entry name" value="Protein_kinase_ATP_BS"/>
</dbReference>
<keyword evidence="2 6" id="KW-0547">Nucleotide-binding</keyword>
<dbReference type="Pfam" id="PF00069">
    <property type="entry name" value="Pkinase"/>
    <property type="match status" value="1"/>
</dbReference>
<dbReference type="PANTHER" id="PTHR43289">
    <property type="entry name" value="MITOGEN-ACTIVATED PROTEIN KINASE KINASE KINASE 20-RELATED"/>
    <property type="match status" value="1"/>
</dbReference>
<dbReference type="CDD" id="cd14014">
    <property type="entry name" value="STKc_PknB_like"/>
    <property type="match status" value="1"/>
</dbReference>
<dbReference type="Gene3D" id="3.30.200.20">
    <property type="entry name" value="Phosphorylase Kinase, domain 1"/>
    <property type="match status" value="1"/>
</dbReference>
<dbReference type="PROSITE" id="PS00108">
    <property type="entry name" value="PROTEIN_KINASE_ST"/>
    <property type="match status" value="1"/>
</dbReference>
<dbReference type="InterPro" id="IPR011990">
    <property type="entry name" value="TPR-like_helical_dom_sf"/>
</dbReference>
<dbReference type="Gene3D" id="1.10.510.10">
    <property type="entry name" value="Transferase(Phosphotransferase) domain 1"/>
    <property type="match status" value="1"/>
</dbReference>
<dbReference type="Proteomes" id="UP001500469">
    <property type="component" value="Unassembled WGS sequence"/>
</dbReference>
<dbReference type="PROSITE" id="PS00107">
    <property type="entry name" value="PROTEIN_KINASE_ATP"/>
    <property type="match status" value="1"/>
</dbReference>
<keyword evidence="3" id="KW-0418">Kinase</keyword>
<feature type="domain" description="Protein kinase" evidence="8">
    <location>
        <begin position="83"/>
        <end position="347"/>
    </location>
</feature>
<dbReference type="EMBL" id="BAAAFI010000007">
    <property type="protein sequence ID" value="GAA0878684.1"/>
    <property type="molecule type" value="Genomic_DNA"/>
</dbReference>
<organism evidence="9 10">
    <name type="scientific">Algoriphagus jejuensis</name>
    <dbReference type="NCBI Taxonomy" id="419934"/>
    <lineage>
        <taxon>Bacteria</taxon>
        <taxon>Pseudomonadati</taxon>
        <taxon>Bacteroidota</taxon>
        <taxon>Cytophagia</taxon>
        <taxon>Cytophagales</taxon>
        <taxon>Cyclobacteriaceae</taxon>
        <taxon>Algoriphagus</taxon>
    </lineage>
</organism>
<evidence type="ECO:0000256" key="2">
    <source>
        <dbReference type="ARBA" id="ARBA00022741"/>
    </source>
</evidence>
<keyword evidence="7" id="KW-1133">Transmembrane helix</keyword>
<dbReference type="PANTHER" id="PTHR43289:SF34">
    <property type="entry name" value="SERINE_THREONINE-PROTEIN KINASE YBDM-RELATED"/>
    <property type="match status" value="1"/>
</dbReference>
<reference evidence="9 10" key="1">
    <citation type="journal article" date="2019" name="Int. J. Syst. Evol. Microbiol.">
        <title>The Global Catalogue of Microorganisms (GCM) 10K type strain sequencing project: providing services to taxonomists for standard genome sequencing and annotation.</title>
        <authorList>
            <consortium name="The Broad Institute Genomics Platform"/>
            <consortium name="The Broad Institute Genome Sequencing Center for Infectious Disease"/>
            <person name="Wu L."/>
            <person name="Ma J."/>
        </authorList>
    </citation>
    <scope>NUCLEOTIDE SEQUENCE [LARGE SCALE GENOMIC DNA]</scope>
    <source>
        <strain evidence="9 10">JCM 16112</strain>
    </source>
</reference>
<dbReference type="SMART" id="SM00028">
    <property type="entry name" value="TPR"/>
    <property type="match status" value="8"/>
</dbReference>
<keyword evidence="7" id="KW-0812">Transmembrane</keyword>
<keyword evidence="7" id="KW-0472">Membrane</keyword>
<evidence type="ECO:0000256" key="4">
    <source>
        <dbReference type="ARBA" id="ARBA00022840"/>
    </source>
</evidence>
<evidence type="ECO:0000313" key="9">
    <source>
        <dbReference type="EMBL" id="GAA0878684.1"/>
    </source>
</evidence>
<evidence type="ECO:0000256" key="1">
    <source>
        <dbReference type="ARBA" id="ARBA00022679"/>
    </source>
</evidence>
<dbReference type="Gene3D" id="1.25.40.10">
    <property type="entry name" value="Tetratricopeptide repeat domain"/>
    <property type="match status" value="3"/>
</dbReference>
<proteinExistence type="predicted"/>
<dbReference type="InterPro" id="IPR008271">
    <property type="entry name" value="Ser/Thr_kinase_AS"/>
</dbReference>
<dbReference type="Pfam" id="PF13424">
    <property type="entry name" value="TPR_12"/>
    <property type="match status" value="3"/>
</dbReference>
<dbReference type="RefSeq" id="WP_343850310.1">
    <property type="nucleotide sequence ID" value="NZ_BAAAFI010000007.1"/>
</dbReference>
<keyword evidence="4 6" id="KW-0067">ATP-binding</keyword>
<evidence type="ECO:0000256" key="5">
    <source>
        <dbReference type="PROSITE-ProRule" id="PRU00339"/>
    </source>
</evidence>
<name>A0ABN1MZV8_9BACT</name>
<keyword evidence="5" id="KW-0802">TPR repeat</keyword>
<keyword evidence="10" id="KW-1185">Reference proteome</keyword>
<feature type="repeat" description="TPR" evidence="5">
    <location>
        <begin position="794"/>
        <end position="827"/>
    </location>
</feature>
<accession>A0ABN1MZV8</accession>
<dbReference type="PROSITE" id="PS50011">
    <property type="entry name" value="PROTEIN_KINASE_DOM"/>
    <property type="match status" value="1"/>
</dbReference>
<dbReference type="InterPro" id="IPR000719">
    <property type="entry name" value="Prot_kinase_dom"/>
</dbReference>
<dbReference type="SMART" id="SM00220">
    <property type="entry name" value="S_TKc"/>
    <property type="match status" value="1"/>
</dbReference>
<dbReference type="PROSITE" id="PS50005">
    <property type="entry name" value="TPR"/>
    <property type="match status" value="1"/>
</dbReference>
<evidence type="ECO:0000256" key="7">
    <source>
        <dbReference type="SAM" id="Phobius"/>
    </source>
</evidence>
<dbReference type="SUPFAM" id="SSF56112">
    <property type="entry name" value="Protein kinase-like (PK-like)"/>
    <property type="match status" value="1"/>
</dbReference>
<comment type="caution">
    <text evidence="9">The sequence shown here is derived from an EMBL/GenBank/DDBJ whole genome shotgun (WGS) entry which is preliminary data.</text>
</comment>
<sequence>MRLGEARWKQLEQLFHELTQLSKPEKAERMELMSRDDPEIVGHLQSLLAADEESHPIFQREPGDVLQILENDHQLLGSRIGAFQLLELIGQGAMGTVFRAQRIDGQFDQAVAIKLMRPLLIHPASRSFFERERQILAKLNHPFIARLYDGGFTEDGRPFFTMEWVSGQNLLDHCRDKGLGLFARLRLFGEVAQAVRYAHQSLIAHLDLKPQNIIVNDVGQVKLLDFGVSQMLDERPQQEGSFTLAYAAPEQILRNQPNTAADIYALGVILFQLLSNHHPFQPHLEDPGRLKNAVLEGGTLPFRLSPDFEKVPFAADLELISKKAMEPDPMDRYASVDELIRDLNDFRNDYPVAAHPKSWAYRSQKYVRRNRNVVAVVSSAILLFFAMGVFYTSQLREQRNIAQAEAKRANQITVLITDVFSAADPNIGGADTLTAVQLLNQGVENLSKNLGDDPALYADMLSRISPIYLSLGQYEKGMELAQESYRINLKLPSASVETLSANEVNLSSSYFMFGDLDSAVFFSQKAVNRLKNMGEDVRASLVDALLEYGSCLYDRGDFDRADSALSAGLILARKEYEPPHLQLASLLHMKGATARKMEDWEDAERFLLEALAMKKQLFQEPHLEIAYSYNYFASLYQSLGDYEKALGYVQESLEQRRAILGKYHVEVVASMGNLGRTYIGLGRPLEAVPLYEEGIAIIDSILGKEHYYYGALHGSVGNAYFDAGEFEKARSAYLVSLESFDRLLPAEDPRRVSPREKLGLLAQKEGHFELAKRYLEEALEIREAQLPAGHQDIAQSQQALGECLLAMGDYPTAIELLKKARSTSESEPMQNPEMLAQVNQSLALAYEKLDELKGVSGVGATSAPKD</sequence>
<evidence type="ECO:0000259" key="8">
    <source>
        <dbReference type="PROSITE" id="PS50011"/>
    </source>
</evidence>
<evidence type="ECO:0000313" key="10">
    <source>
        <dbReference type="Proteomes" id="UP001500469"/>
    </source>
</evidence>